<organism evidence="1 2">
    <name type="scientific">Rotaria sordida</name>
    <dbReference type="NCBI Taxonomy" id="392033"/>
    <lineage>
        <taxon>Eukaryota</taxon>
        <taxon>Metazoa</taxon>
        <taxon>Spiralia</taxon>
        <taxon>Gnathifera</taxon>
        <taxon>Rotifera</taxon>
        <taxon>Eurotatoria</taxon>
        <taxon>Bdelloidea</taxon>
        <taxon>Philodinida</taxon>
        <taxon>Philodinidae</taxon>
        <taxon>Rotaria</taxon>
    </lineage>
</organism>
<name>A0A814F9S3_9BILA</name>
<dbReference type="Proteomes" id="UP000663864">
    <property type="component" value="Unassembled WGS sequence"/>
</dbReference>
<protein>
    <submittedName>
        <fullName evidence="1">Uncharacterized protein</fullName>
    </submittedName>
</protein>
<evidence type="ECO:0000313" key="2">
    <source>
        <dbReference type="Proteomes" id="UP000663864"/>
    </source>
</evidence>
<dbReference type="AlphaFoldDB" id="A0A814F9S3"/>
<dbReference type="EMBL" id="CAJNOT010000432">
    <property type="protein sequence ID" value="CAF0980278.1"/>
    <property type="molecule type" value="Genomic_DNA"/>
</dbReference>
<proteinExistence type="predicted"/>
<gene>
    <name evidence="1" type="ORF">ZHD862_LOCUS11467</name>
</gene>
<comment type="caution">
    <text evidence="1">The sequence shown here is derived from an EMBL/GenBank/DDBJ whole genome shotgun (WGS) entry which is preliminary data.</text>
</comment>
<reference evidence="1" key="1">
    <citation type="submission" date="2021-02" db="EMBL/GenBank/DDBJ databases">
        <authorList>
            <person name="Nowell W R."/>
        </authorList>
    </citation>
    <scope>NUCLEOTIDE SEQUENCE</scope>
</reference>
<dbReference type="SUPFAM" id="SSF101908">
    <property type="entry name" value="Putative isomerase YbhE"/>
    <property type="match status" value="1"/>
</dbReference>
<sequence>MASPSAPCRECDRGSYRCDGCRQLFCGHHFSEHRQYLTQQFDNLTTEYSDLQKILALPPSYQSLTENTELIDKINQWEIDIIRQVKEIAEATREKIRHRSDTIATERFGPEFQQLTEELQQRQRTNHLYELDIEQLTTKLNNFKLQVEESLLTTAEIRTISIDWTKYIQIVMKQNRVQRNQRNIHIDRLLTIKPRISLDVRGADWHVLGTTSSSNSIFLHYQHTRKNKRLSVVNVNGQQKQIPWYEDQSIWDSCWSSFLNKFIILADNRLYTYDNNIVTSDSMQLIEAVKPKRDKMEFLRCICSDETIFITYDERNSSIDEYNMSHWTVVHRYENIVKQNEIIVGIAMSEINSNLIGITVLDDKQHWHFELRDRSMLLISSIQLDKSEFNRRIISLSNSSMNWLIVHTGTIFFTVLDETAQTKRMIECAEPIDLATYFAPQNCLVVLTQKSKLKFFDL</sequence>
<evidence type="ECO:0000313" key="1">
    <source>
        <dbReference type="EMBL" id="CAF0980278.1"/>
    </source>
</evidence>
<accession>A0A814F9S3</accession>